<sequence>YEPSINNKSNIDEYSDNIKEFKDILQKEFENIYTAKVLEKDTSNLDIDYHNILRLARRI</sequence>
<name>A0ABT8Z048_9SPIR</name>
<dbReference type="EMBL" id="JAUPBM010000108">
    <property type="protein sequence ID" value="MDO7020837.1"/>
    <property type="molecule type" value="Genomic_DNA"/>
</dbReference>
<evidence type="ECO:0000313" key="1">
    <source>
        <dbReference type="EMBL" id="MDO7020837.1"/>
    </source>
</evidence>
<feature type="non-terminal residue" evidence="1">
    <location>
        <position position="1"/>
    </location>
</feature>
<accession>A0ABT8Z048</accession>
<evidence type="ECO:0000313" key="2">
    <source>
        <dbReference type="Proteomes" id="UP001175147"/>
    </source>
</evidence>
<keyword evidence="2" id="KW-1185">Reference proteome</keyword>
<dbReference type="Proteomes" id="UP001175147">
    <property type="component" value="Unassembled WGS sequence"/>
</dbReference>
<reference evidence="1" key="1">
    <citation type="submission" date="2023-07" db="EMBL/GenBank/DDBJ databases">
        <title>Mucosal microbiota of week-old chicken and adult hens.</title>
        <authorList>
            <person name="Volf J."/>
            <person name="Karasova D."/>
            <person name="Crhanova M."/>
            <person name="Faldynova M."/>
            <person name="Prikrylova H."/>
            <person name="Zeman M."/>
            <person name="Babak V."/>
            <person name="Rajova J."/>
            <person name="Rychlik I."/>
        </authorList>
    </citation>
    <scope>NUCLEOTIDE SEQUENCE</scope>
    <source>
        <strain evidence="1">ET902</strain>
    </source>
</reference>
<protein>
    <submittedName>
        <fullName evidence="1">HPr family phosphocarrier protein</fullName>
    </submittedName>
</protein>
<proteinExistence type="predicted"/>
<comment type="caution">
    <text evidence="1">The sequence shown here is derived from an EMBL/GenBank/DDBJ whole genome shotgun (WGS) entry which is preliminary data.</text>
</comment>
<organism evidence="1 2">
    <name type="scientific">Brachyspira innocens</name>
    <dbReference type="NCBI Taxonomy" id="13264"/>
    <lineage>
        <taxon>Bacteria</taxon>
        <taxon>Pseudomonadati</taxon>
        <taxon>Spirochaetota</taxon>
        <taxon>Spirochaetia</taxon>
        <taxon>Brachyspirales</taxon>
        <taxon>Brachyspiraceae</taxon>
        <taxon>Brachyspira</taxon>
    </lineage>
</organism>
<gene>
    <name evidence="1" type="ORF">Q5M86_08635</name>
</gene>